<sequence length="112" mass="12279">SVSSYDAPHRKRFPGCQNIAIIEIVSPDYSSVASSKQIVFLRRGPKIGLSGLYNTKHDNGFAPISHLTFALLDCAAGGSDQVVEQPGGVQPRNLMKKFVSYVSFNENDIFFN</sequence>
<protein>
    <submittedName>
        <fullName evidence="1">Uncharacterized protein</fullName>
    </submittedName>
</protein>
<accession>A0ABD0LYS2</accession>
<dbReference type="AlphaFoldDB" id="A0ABD0LYS2"/>
<comment type="caution">
    <text evidence="1">The sequence shown here is derived from an EMBL/GenBank/DDBJ whole genome shotgun (WGS) entry which is preliminary data.</text>
</comment>
<organism evidence="1 2">
    <name type="scientific">Batillaria attramentaria</name>
    <dbReference type="NCBI Taxonomy" id="370345"/>
    <lineage>
        <taxon>Eukaryota</taxon>
        <taxon>Metazoa</taxon>
        <taxon>Spiralia</taxon>
        <taxon>Lophotrochozoa</taxon>
        <taxon>Mollusca</taxon>
        <taxon>Gastropoda</taxon>
        <taxon>Caenogastropoda</taxon>
        <taxon>Sorbeoconcha</taxon>
        <taxon>Cerithioidea</taxon>
        <taxon>Batillariidae</taxon>
        <taxon>Batillaria</taxon>
    </lineage>
</organism>
<reference evidence="1 2" key="1">
    <citation type="journal article" date="2023" name="Sci. Data">
        <title>Genome assembly of the Korean intertidal mud-creeper Batillaria attramentaria.</title>
        <authorList>
            <person name="Patra A.K."/>
            <person name="Ho P.T."/>
            <person name="Jun S."/>
            <person name="Lee S.J."/>
            <person name="Kim Y."/>
            <person name="Won Y.J."/>
        </authorList>
    </citation>
    <scope>NUCLEOTIDE SEQUENCE [LARGE SCALE GENOMIC DNA]</scope>
    <source>
        <strain evidence="1">Wonlab-2016</strain>
    </source>
</reference>
<name>A0ABD0LYS2_9CAEN</name>
<dbReference type="EMBL" id="JACVVK020000016">
    <property type="protein sequence ID" value="KAK7504168.1"/>
    <property type="molecule type" value="Genomic_DNA"/>
</dbReference>
<feature type="non-terminal residue" evidence="1">
    <location>
        <position position="1"/>
    </location>
</feature>
<dbReference type="Proteomes" id="UP001519460">
    <property type="component" value="Unassembled WGS sequence"/>
</dbReference>
<proteinExistence type="predicted"/>
<gene>
    <name evidence="1" type="ORF">BaRGS_00004472</name>
</gene>
<evidence type="ECO:0000313" key="1">
    <source>
        <dbReference type="EMBL" id="KAK7504168.1"/>
    </source>
</evidence>
<feature type="non-terminal residue" evidence="1">
    <location>
        <position position="112"/>
    </location>
</feature>
<keyword evidence="2" id="KW-1185">Reference proteome</keyword>
<evidence type="ECO:0000313" key="2">
    <source>
        <dbReference type="Proteomes" id="UP001519460"/>
    </source>
</evidence>